<name>I4BV79_ACEMN</name>
<dbReference type="InterPro" id="IPR029063">
    <property type="entry name" value="SAM-dependent_MTases_sf"/>
</dbReference>
<dbReference type="SUPFAM" id="SSF53756">
    <property type="entry name" value="UDP-Glycosyltransferase/glycogen phosphorylase"/>
    <property type="match status" value="1"/>
</dbReference>
<dbReference type="Gene3D" id="3.40.50.720">
    <property type="entry name" value="NAD(P)-binding Rossmann-like Domain"/>
    <property type="match status" value="1"/>
</dbReference>
<keyword evidence="4" id="KW-1185">Reference proteome</keyword>
<accession>I4BV79</accession>
<dbReference type="Pfam" id="PF13489">
    <property type="entry name" value="Methyltransf_23"/>
    <property type="match status" value="1"/>
</dbReference>
<evidence type="ECO:0000313" key="3">
    <source>
        <dbReference type="EMBL" id="AFM21186.1"/>
    </source>
</evidence>
<dbReference type="eggNOG" id="COG0438">
    <property type="taxonomic scope" value="Bacteria"/>
</dbReference>
<dbReference type="Gene3D" id="3.40.50.2000">
    <property type="entry name" value="Glycogen Phosphorylase B"/>
    <property type="match status" value="2"/>
</dbReference>
<feature type="domain" description="Glycosyl transferase family 1" evidence="2">
    <location>
        <begin position="444"/>
        <end position="586"/>
    </location>
</feature>
<dbReference type="GO" id="GO:0016757">
    <property type="term" value="F:glycosyltransferase activity"/>
    <property type="evidence" value="ECO:0007669"/>
    <property type="project" value="InterPro"/>
</dbReference>
<organism evidence="3 4">
    <name type="scientific">Acetomicrobium mobile (strain ATCC BAA-54 / DSM 13181 / JCM 12221 / NGA)</name>
    <name type="common">Anaerobaculum mobile</name>
    <dbReference type="NCBI Taxonomy" id="891968"/>
    <lineage>
        <taxon>Bacteria</taxon>
        <taxon>Thermotogati</taxon>
        <taxon>Synergistota</taxon>
        <taxon>Synergistia</taxon>
        <taxon>Synergistales</taxon>
        <taxon>Acetomicrobiaceae</taxon>
        <taxon>Acetomicrobium</taxon>
    </lineage>
</organism>
<dbReference type="InterPro" id="IPR001296">
    <property type="entry name" value="Glyco_trans_1"/>
</dbReference>
<dbReference type="Proteomes" id="UP000006061">
    <property type="component" value="Chromosome"/>
</dbReference>
<dbReference type="GO" id="GO:0009103">
    <property type="term" value="P:lipopolysaccharide biosynthetic process"/>
    <property type="evidence" value="ECO:0007669"/>
    <property type="project" value="TreeGrafter"/>
</dbReference>
<keyword evidence="1 3" id="KW-0808">Transferase</keyword>
<dbReference type="PANTHER" id="PTHR46401:SF2">
    <property type="entry name" value="GLYCOSYLTRANSFERASE WBBK-RELATED"/>
    <property type="match status" value="1"/>
</dbReference>
<evidence type="ECO:0000313" key="4">
    <source>
        <dbReference type="Proteomes" id="UP000006061"/>
    </source>
</evidence>
<evidence type="ECO:0000256" key="1">
    <source>
        <dbReference type="ARBA" id="ARBA00022679"/>
    </source>
</evidence>
<dbReference type="InterPro" id="IPR036291">
    <property type="entry name" value="NAD(P)-bd_dom_sf"/>
</dbReference>
<dbReference type="SUPFAM" id="SSF53335">
    <property type="entry name" value="S-adenosyl-L-methionine-dependent methyltransferases"/>
    <property type="match status" value="1"/>
</dbReference>
<gene>
    <name evidence="3" type="ordered locus">Anamo_0532</name>
</gene>
<reference evidence="4" key="1">
    <citation type="journal article" date="2013" name="Stand. Genomic Sci.">
        <title>Complete genome sequence of the moderate thermophile Anaerobaculum mobile type strain (NGA(T)).</title>
        <authorList>
            <person name="Mavromatis K."/>
            <person name="Stackebrandt E."/>
            <person name="Held B."/>
            <person name="Lapidus A."/>
            <person name="Nolan M."/>
            <person name="Lucas S."/>
            <person name="Hammon N."/>
            <person name="Deshpande S."/>
            <person name="Cheng J.F."/>
            <person name="Tapia R."/>
            <person name="Goodwin L.A."/>
            <person name="Pitluck S."/>
            <person name="Liolios K."/>
            <person name="Pagani I."/>
            <person name="Ivanova N."/>
            <person name="Mikhailova N."/>
            <person name="Huntemann M."/>
            <person name="Pati A."/>
            <person name="Chen A."/>
            <person name="Palaniappan K."/>
            <person name="Land M."/>
            <person name="Rohde M."/>
            <person name="Spring S."/>
            <person name="Goker M."/>
            <person name="Woyke T."/>
            <person name="Detter J.C."/>
            <person name="Bristow J."/>
            <person name="Eisen J.A."/>
            <person name="Markowitz V."/>
            <person name="Hugenholtz P."/>
            <person name="Klenk H.P."/>
            <person name="Kyrpides N.C."/>
        </authorList>
    </citation>
    <scope>NUCLEOTIDE SEQUENCE</scope>
    <source>
        <strain evidence="4">ATCC BAA-54 / DSM 13181 / NGA</strain>
    </source>
</reference>
<dbReference type="STRING" id="891968.Anamo_0532"/>
<dbReference type="Pfam" id="PF00534">
    <property type="entry name" value="Glycos_transf_1"/>
    <property type="match status" value="1"/>
</dbReference>
<dbReference type="AlphaFoldDB" id="I4BV79"/>
<dbReference type="HOGENOM" id="CLU_377975_0_0_0"/>
<dbReference type="EMBL" id="CP003198">
    <property type="protein sequence ID" value="AFM21186.1"/>
    <property type="molecule type" value="Genomic_DNA"/>
</dbReference>
<protein>
    <submittedName>
        <fullName evidence="3">Glycosyltransferase</fullName>
    </submittedName>
</protein>
<dbReference type="SUPFAM" id="SSF51735">
    <property type="entry name" value="NAD(P)-binding Rossmann-fold domains"/>
    <property type="match status" value="1"/>
</dbReference>
<sequence length="733" mass="83271">MGICPWCRRDQSEILGTKPDGVTLYKCQICGLIFQSGNKADKMHYTRDYYEKDFGNQEKQQIRYQLVQYITGGFKGISSVLDVGCGAGLFLEKVAKICPKATGLDKSPWSVDICKTKGLEIYNEQLETFYPKEKYDLVTAWEVVEHIEDLPSFLNSVKKIMSDIGIFMLSTPNVSSYRAKKYGLEWKGFCWRHEHLCYFSAPVLECMLKEIFTENQVQFVEFDWRSEDTLVAIVKNNKETFSDKPQKALFVGRTNGLEVSGGDMVQLFNTKIAIEKRGFTVDVSLSALPALDFNYDVIHQFGLSYAEAVDQFFHLEDKCDHAVLSPIYWNPDETKRSTEEIAEIAKQSKNLSELKEILGLYGQGKVMIEGLRNYSYLYEKMREERHDLISKVKHFLPNSYAEMHELRRDFGLFRSAYTVVPNAVDVDLFLNADPSWFVREYGIKDFVLCAARLEPRKNQLMLLLAMQETALPCVIIGRSQVPEYAELCHRYAPSGTVFLDNIPQDLLASAYKAARVHALVSWSETPGLSSLEAALGGCSIVVSDRGPTWEYFGDMAYYCDPGNINSIRDAVLQAWENHFDETQASLRELIVKKYTWDKAAECTLQAYKKMMRSKTGSYVNDDRMYVIRAQERKTSLCLRLGDAKKIAIFGASLTGRECYESALEGGLEVKFFLDNSPARQGTSFLGLPVYSVDYIVRPGAEEVDAVILASAGYHEEMARQLIELGCRKPLVRP</sequence>
<dbReference type="eggNOG" id="COG2227">
    <property type="taxonomic scope" value="Bacteria"/>
</dbReference>
<evidence type="ECO:0000259" key="2">
    <source>
        <dbReference type="Pfam" id="PF00534"/>
    </source>
</evidence>
<dbReference type="PANTHER" id="PTHR46401">
    <property type="entry name" value="GLYCOSYLTRANSFERASE WBBK-RELATED"/>
    <property type="match status" value="1"/>
</dbReference>
<dbReference type="CDD" id="cd02440">
    <property type="entry name" value="AdoMet_MTases"/>
    <property type="match status" value="1"/>
</dbReference>
<proteinExistence type="predicted"/>
<dbReference type="Gene3D" id="3.40.50.150">
    <property type="entry name" value="Vaccinia Virus protein VP39"/>
    <property type="match status" value="1"/>
</dbReference>
<dbReference type="KEGG" id="amo:Anamo_0532"/>